<evidence type="ECO:0000313" key="2">
    <source>
        <dbReference type="Proteomes" id="UP000077098"/>
    </source>
</evidence>
<protein>
    <recommendedName>
        <fullName evidence="3">Phage portal protein</fullName>
    </recommendedName>
</protein>
<sequence>MDEVIQFLDTENPLIEEVEASDEVGLTDDEIRALCEEEYRKAKPTEEILAAQKLALQQYFLDPDGNEEQGSSQVQDSTVRDSIEAALPILMDMFLSSDSPVIFRPSHEKDIEQAELETVFCQYVLLTQNPGILILLQWIKEALLLKNGYVKVFWDALVNEEREDYAGVSADELAAMMADDDYEVIEVGEVPTLDASTMQPTGEIYYNVSGKRRSDAGQVRIINIPTDRVRIAASWNSINLDGCPYVCHEEPCTRSDLLVDGFDPELIESLPTENYSLESSDVSLYRRDMDEFTNSTNSSDPSRDVLRRFEHYIRADRNGDGITELLKVTIIGENGGTVLDIEEVDGHAIIPTTPFILPHSSTGLSLAEFVGETQRIQTAVLRQTLDNLYLSNQPGTAINVNNITNPEVLTEPKVGRIYLKKTGENIAETIGVPFMAEKSLLVMQAIDQKAEKKTGLSAETIGLDAESLAKSTNFVGGAVLNLSQLRMKLVMTTLCETGFKPLMLRVRELCMKNMSRKEMVELAGKWVPIDPRNWREKRDTQIRVGVGSVMKAERQAVLQQIIGLQEKIVATQGGIEGPFVTGQNIYNSLCDVERLTGTANVNRYFSDPANYTPPPEKPDVATEALEIEQAKLAEKAQKDAADIELKHRELNIKEREVGIKQEQVATARINTIASNLVGIGDANAT</sequence>
<gene>
    <name evidence="1" type="ORF">A7J57_08705</name>
</gene>
<evidence type="ECO:0008006" key="3">
    <source>
        <dbReference type="Google" id="ProtNLM"/>
    </source>
</evidence>
<reference evidence="1 2" key="1">
    <citation type="submission" date="2016-05" db="EMBL/GenBank/DDBJ databases">
        <authorList>
            <person name="Lavstsen T."/>
            <person name="Jespersen J.S."/>
        </authorList>
    </citation>
    <scope>NUCLEOTIDE SEQUENCE [LARGE SCALE GENOMIC DNA]</scope>
    <source>
        <strain evidence="1 2">KCJ1736</strain>
    </source>
</reference>
<organism evidence="1 2">
    <name type="scientific">Agrobacterium tumefaciens</name>
    <dbReference type="NCBI Taxonomy" id="358"/>
    <lineage>
        <taxon>Bacteria</taxon>
        <taxon>Pseudomonadati</taxon>
        <taxon>Pseudomonadota</taxon>
        <taxon>Alphaproteobacteria</taxon>
        <taxon>Hyphomicrobiales</taxon>
        <taxon>Rhizobiaceae</taxon>
        <taxon>Rhizobium/Agrobacterium group</taxon>
        <taxon>Agrobacterium</taxon>
        <taxon>Agrobacterium tumefaciens complex</taxon>
    </lineage>
</organism>
<proteinExistence type="predicted"/>
<name>A0A176WXE0_AGRTU</name>
<evidence type="ECO:0000313" key="1">
    <source>
        <dbReference type="EMBL" id="OAE37648.1"/>
    </source>
</evidence>
<dbReference type="RefSeq" id="WP_063951329.1">
    <property type="nucleotide sequence ID" value="NZ_LXPS01000039.1"/>
</dbReference>
<accession>A0A176WXE0</accession>
<dbReference type="EMBL" id="LXPS01000039">
    <property type="protein sequence ID" value="OAE37648.1"/>
    <property type="molecule type" value="Genomic_DNA"/>
</dbReference>
<dbReference type="InterPro" id="IPR056909">
    <property type="entry name" value="SU10_portal"/>
</dbReference>
<dbReference type="Pfam" id="PF23899">
    <property type="entry name" value="SU10_portal"/>
    <property type="match status" value="1"/>
</dbReference>
<dbReference type="Proteomes" id="UP000077098">
    <property type="component" value="Unassembled WGS sequence"/>
</dbReference>
<dbReference type="AlphaFoldDB" id="A0A176WXE0"/>
<comment type="caution">
    <text evidence="1">The sequence shown here is derived from an EMBL/GenBank/DDBJ whole genome shotgun (WGS) entry which is preliminary data.</text>
</comment>